<dbReference type="InterPro" id="IPR009073">
    <property type="entry name" value="HscB_oligo_C"/>
</dbReference>
<dbReference type="AlphaFoldDB" id="A0AAN6VXQ4"/>
<evidence type="ECO:0000256" key="1">
    <source>
        <dbReference type="ARBA" id="ARBA00010476"/>
    </source>
</evidence>
<reference evidence="6" key="2">
    <citation type="submission" date="2023-05" db="EMBL/GenBank/DDBJ databases">
        <authorList>
            <consortium name="Lawrence Berkeley National Laboratory"/>
            <person name="Steindorff A."/>
            <person name="Hensen N."/>
            <person name="Bonometti L."/>
            <person name="Westerberg I."/>
            <person name="Brannstrom I.O."/>
            <person name="Guillou S."/>
            <person name="Cros-Aarteil S."/>
            <person name="Calhoun S."/>
            <person name="Haridas S."/>
            <person name="Kuo A."/>
            <person name="Mondo S."/>
            <person name="Pangilinan J."/>
            <person name="Riley R."/>
            <person name="Labutti K."/>
            <person name="Andreopoulos B."/>
            <person name="Lipzen A."/>
            <person name="Chen C."/>
            <person name="Yanf M."/>
            <person name="Daum C."/>
            <person name="Ng V."/>
            <person name="Clum A."/>
            <person name="Ohm R."/>
            <person name="Martin F."/>
            <person name="Silar P."/>
            <person name="Natvig D."/>
            <person name="Lalanne C."/>
            <person name="Gautier V."/>
            <person name="Ament-Velasquez S.L."/>
            <person name="Kruys A."/>
            <person name="Hutchinson M.I."/>
            <person name="Powell A.J."/>
            <person name="Barry K."/>
            <person name="Miller A.N."/>
            <person name="Grigoriev I.V."/>
            <person name="Debuchy R."/>
            <person name="Gladieux P."/>
            <person name="Thoren M.H."/>
            <person name="Johannesson H."/>
        </authorList>
    </citation>
    <scope>NUCLEOTIDE SEQUENCE</scope>
    <source>
        <strain evidence="6">CBS 892.96</strain>
    </source>
</reference>
<dbReference type="GO" id="GO:0001671">
    <property type="term" value="F:ATPase activator activity"/>
    <property type="evidence" value="ECO:0007669"/>
    <property type="project" value="InterPro"/>
</dbReference>
<comment type="similarity">
    <text evidence="1">Belongs to the HscB family.</text>
</comment>
<organism evidence="6 7">
    <name type="scientific">Triangularia setosa</name>
    <dbReference type="NCBI Taxonomy" id="2587417"/>
    <lineage>
        <taxon>Eukaryota</taxon>
        <taxon>Fungi</taxon>
        <taxon>Dikarya</taxon>
        <taxon>Ascomycota</taxon>
        <taxon>Pezizomycotina</taxon>
        <taxon>Sordariomycetes</taxon>
        <taxon>Sordariomycetidae</taxon>
        <taxon>Sordariales</taxon>
        <taxon>Podosporaceae</taxon>
        <taxon>Triangularia</taxon>
    </lineage>
</organism>
<reference evidence="6" key="1">
    <citation type="journal article" date="2023" name="Mol. Phylogenet. Evol.">
        <title>Genome-scale phylogeny and comparative genomics of the fungal order Sordariales.</title>
        <authorList>
            <person name="Hensen N."/>
            <person name="Bonometti L."/>
            <person name="Westerberg I."/>
            <person name="Brannstrom I.O."/>
            <person name="Guillou S."/>
            <person name="Cros-Aarteil S."/>
            <person name="Calhoun S."/>
            <person name="Haridas S."/>
            <person name="Kuo A."/>
            <person name="Mondo S."/>
            <person name="Pangilinan J."/>
            <person name="Riley R."/>
            <person name="LaButti K."/>
            <person name="Andreopoulos B."/>
            <person name="Lipzen A."/>
            <person name="Chen C."/>
            <person name="Yan M."/>
            <person name="Daum C."/>
            <person name="Ng V."/>
            <person name="Clum A."/>
            <person name="Steindorff A."/>
            <person name="Ohm R.A."/>
            <person name="Martin F."/>
            <person name="Silar P."/>
            <person name="Natvig D.O."/>
            <person name="Lalanne C."/>
            <person name="Gautier V."/>
            <person name="Ament-Velasquez S.L."/>
            <person name="Kruys A."/>
            <person name="Hutchinson M.I."/>
            <person name="Powell A.J."/>
            <person name="Barry K."/>
            <person name="Miller A.N."/>
            <person name="Grigoriev I.V."/>
            <person name="Debuchy R."/>
            <person name="Gladieux P."/>
            <person name="Hiltunen Thoren M."/>
            <person name="Johannesson H."/>
        </authorList>
    </citation>
    <scope>NUCLEOTIDE SEQUENCE</scope>
    <source>
        <strain evidence="6">CBS 892.96</strain>
    </source>
</reference>
<dbReference type="SUPFAM" id="SSF47144">
    <property type="entry name" value="HSC20 (HSCB), C-terminal oligomerisation domain"/>
    <property type="match status" value="1"/>
</dbReference>
<dbReference type="Proteomes" id="UP001302321">
    <property type="component" value="Unassembled WGS sequence"/>
</dbReference>
<dbReference type="InterPro" id="IPR004640">
    <property type="entry name" value="HscB"/>
</dbReference>
<feature type="region of interest" description="Disordered" evidence="4">
    <location>
        <begin position="67"/>
        <end position="101"/>
    </location>
</feature>
<accession>A0AAN6VXQ4</accession>
<gene>
    <name evidence="6" type="ORF">QBC36DRAFT_224431</name>
</gene>
<dbReference type="InterPro" id="IPR036869">
    <property type="entry name" value="J_dom_sf"/>
</dbReference>
<feature type="compositionally biased region" description="Polar residues" evidence="4">
    <location>
        <begin position="82"/>
        <end position="93"/>
    </location>
</feature>
<dbReference type="InterPro" id="IPR036386">
    <property type="entry name" value="HscB_C_sf"/>
</dbReference>
<keyword evidence="3" id="KW-0175">Coiled coil</keyword>
<evidence type="ECO:0000256" key="4">
    <source>
        <dbReference type="SAM" id="MobiDB-lite"/>
    </source>
</evidence>
<evidence type="ECO:0000313" key="7">
    <source>
        <dbReference type="Proteomes" id="UP001302321"/>
    </source>
</evidence>
<dbReference type="GO" id="GO:0044571">
    <property type="term" value="P:[2Fe-2S] cluster assembly"/>
    <property type="evidence" value="ECO:0007669"/>
    <property type="project" value="InterPro"/>
</dbReference>
<protein>
    <submittedName>
        <fullName evidence="6">Mitochondrial J-type co-chaperone JAC1</fullName>
    </submittedName>
</protein>
<dbReference type="Gene3D" id="1.10.287.110">
    <property type="entry name" value="DnaJ domain"/>
    <property type="match status" value="1"/>
</dbReference>
<keyword evidence="7" id="KW-1185">Reference proteome</keyword>
<dbReference type="GO" id="GO:0051259">
    <property type="term" value="P:protein complex oligomerization"/>
    <property type="evidence" value="ECO:0007669"/>
    <property type="project" value="InterPro"/>
</dbReference>
<dbReference type="EMBL" id="MU866532">
    <property type="protein sequence ID" value="KAK4171615.1"/>
    <property type="molecule type" value="Genomic_DNA"/>
</dbReference>
<dbReference type="Gene3D" id="1.20.1280.20">
    <property type="entry name" value="HscB, C-terminal domain"/>
    <property type="match status" value="1"/>
</dbReference>
<dbReference type="Pfam" id="PF07743">
    <property type="entry name" value="HSCB_C"/>
    <property type="match status" value="1"/>
</dbReference>
<evidence type="ECO:0000256" key="3">
    <source>
        <dbReference type="SAM" id="Coils"/>
    </source>
</evidence>
<feature type="domain" description="Co-chaperone HscB C-terminal oligomerisation" evidence="5">
    <location>
        <begin position="205"/>
        <end position="275"/>
    </location>
</feature>
<evidence type="ECO:0000256" key="2">
    <source>
        <dbReference type="ARBA" id="ARBA00023186"/>
    </source>
</evidence>
<comment type="caution">
    <text evidence="6">The sequence shown here is derived from an EMBL/GenBank/DDBJ whole genome shotgun (WGS) entry which is preliminary data.</text>
</comment>
<dbReference type="SUPFAM" id="SSF46565">
    <property type="entry name" value="Chaperone J-domain"/>
    <property type="match status" value="1"/>
</dbReference>
<feature type="coiled-coil region" evidence="3">
    <location>
        <begin position="221"/>
        <end position="252"/>
    </location>
</feature>
<evidence type="ECO:0000313" key="6">
    <source>
        <dbReference type="EMBL" id="KAK4171615.1"/>
    </source>
</evidence>
<evidence type="ECO:0000259" key="5">
    <source>
        <dbReference type="Pfam" id="PF07743"/>
    </source>
</evidence>
<proteinExistence type="inferred from homology"/>
<dbReference type="GO" id="GO:0005739">
    <property type="term" value="C:mitochondrion"/>
    <property type="evidence" value="ECO:0007669"/>
    <property type="project" value="TreeGrafter"/>
</dbReference>
<dbReference type="NCBIfam" id="TIGR00714">
    <property type="entry name" value="hscB"/>
    <property type="match status" value="1"/>
</dbReference>
<dbReference type="GO" id="GO:0051087">
    <property type="term" value="F:protein-folding chaperone binding"/>
    <property type="evidence" value="ECO:0007669"/>
    <property type="project" value="InterPro"/>
</dbReference>
<name>A0AAN6VXQ4_9PEZI</name>
<dbReference type="PANTHER" id="PTHR14021">
    <property type="entry name" value="IRON-SULFUR CLUSTER CO-CHAPERONE PROTEIN HSCB"/>
    <property type="match status" value="1"/>
</dbReference>
<sequence>MRSSLVSSSRRAASQMCASCQGEVMTNYPRSRAAAAFPSLSIAPRERPQAAPIPEVIIPRILPAPFRQHQQQQRWSSSSASGTSPAVEQTSPSPKEAEKKKQKIPPFYALFPQSLPLGPPPSGPFHIPLRALRNEFLKLQALSHPDFAHSSTSPTAKSAATTNSAIINTAYKTLSNPLLRAQYLLHELYDVDLAGDEAGTQIEPDPELLMTVLESREIIEEADTEQDLEELREENEKRIQEAERELEEAFKGEDVERAKEEAVRLRYWMNIREGVDNWERGKGVVLQH</sequence>
<dbReference type="PANTHER" id="PTHR14021:SF15">
    <property type="entry name" value="IRON-SULFUR CLUSTER CO-CHAPERONE PROTEIN HSCB"/>
    <property type="match status" value="1"/>
</dbReference>
<feature type="compositionally biased region" description="Low complexity" evidence="4">
    <location>
        <begin position="68"/>
        <end position="81"/>
    </location>
</feature>
<keyword evidence="2" id="KW-0143">Chaperone</keyword>